<comment type="caution">
    <text evidence="7">The sequence shown here is derived from an EMBL/GenBank/DDBJ whole genome shotgun (WGS) entry which is preliminary data.</text>
</comment>
<dbReference type="InterPro" id="IPR012925">
    <property type="entry name" value="TipAS_dom"/>
</dbReference>
<name>A0A6B3W2Q5_9BACI</name>
<feature type="domain" description="HTH merR-type" evidence="5">
    <location>
        <begin position="1"/>
        <end position="69"/>
    </location>
</feature>
<dbReference type="Gene3D" id="1.10.490.50">
    <property type="entry name" value="Antibiotic binding domain of TipA-like multidrug resistance regulators"/>
    <property type="match status" value="1"/>
</dbReference>
<dbReference type="AlphaFoldDB" id="A0A6B3W2Q5"/>
<gene>
    <name evidence="7" type="ORF">G4D64_14890</name>
    <name evidence="6" type="ORF">H1Z61_14935</name>
</gene>
<dbReference type="Proteomes" id="UP000570010">
    <property type="component" value="Unassembled WGS sequence"/>
</dbReference>
<dbReference type="RefSeq" id="WP_163243155.1">
    <property type="nucleotide sequence ID" value="NZ_JAAIWN010000045.1"/>
</dbReference>
<dbReference type="InterPro" id="IPR047057">
    <property type="entry name" value="MerR_fam"/>
</dbReference>
<proteinExistence type="predicted"/>
<dbReference type="SUPFAM" id="SSF89082">
    <property type="entry name" value="Antibiotic binding domain of TipA-like multidrug resistance regulators"/>
    <property type="match status" value="1"/>
</dbReference>
<dbReference type="PANTHER" id="PTHR30204">
    <property type="entry name" value="REDOX-CYCLING DRUG-SENSING TRANSCRIPTIONAL ACTIVATOR SOXR"/>
    <property type="match status" value="1"/>
</dbReference>
<dbReference type="SUPFAM" id="SSF46955">
    <property type="entry name" value="Putative DNA-binding domain"/>
    <property type="match status" value="1"/>
</dbReference>
<dbReference type="EMBL" id="JACEIO010000043">
    <property type="protein sequence ID" value="MBA4538392.1"/>
    <property type="molecule type" value="Genomic_DNA"/>
</dbReference>
<dbReference type="GO" id="GO:0003700">
    <property type="term" value="F:DNA-binding transcription factor activity"/>
    <property type="evidence" value="ECO:0007669"/>
    <property type="project" value="InterPro"/>
</dbReference>
<dbReference type="GO" id="GO:0003677">
    <property type="term" value="F:DNA binding"/>
    <property type="evidence" value="ECO:0007669"/>
    <property type="project" value="UniProtKB-KW"/>
</dbReference>
<reference evidence="7 8" key="1">
    <citation type="submission" date="2020-02" db="EMBL/GenBank/DDBJ databases">
        <title>Bacillus aquiflavi sp. nov., isolated from yellow water of strong flavor Chinese baijiu in Yibin region of China.</title>
        <authorList>
            <person name="Xie J."/>
        </authorList>
    </citation>
    <scope>NUCLEOTIDE SEQUENCE [LARGE SCALE GENOMIC DNA]</scope>
    <source>
        <strain evidence="7 8">3H-10</strain>
    </source>
</reference>
<dbReference type="InterPro" id="IPR009061">
    <property type="entry name" value="DNA-bd_dom_put_sf"/>
</dbReference>
<dbReference type="Proteomes" id="UP000472971">
    <property type="component" value="Unassembled WGS sequence"/>
</dbReference>
<accession>A0A6B3W2Q5</accession>
<dbReference type="CDD" id="cd01106">
    <property type="entry name" value="HTH_TipAL-Mta"/>
    <property type="match status" value="1"/>
</dbReference>
<evidence type="ECO:0000313" key="7">
    <source>
        <dbReference type="EMBL" id="NEY82757.1"/>
    </source>
</evidence>
<keyword evidence="8" id="KW-1185">Reference proteome</keyword>
<evidence type="ECO:0000256" key="4">
    <source>
        <dbReference type="ARBA" id="ARBA00023163"/>
    </source>
</evidence>
<keyword evidence="4" id="KW-0804">Transcription</keyword>
<dbReference type="Gene3D" id="1.10.1660.10">
    <property type="match status" value="1"/>
</dbReference>
<keyword evidence="2" id="KW-0238">DNA-binding</keyword>
<sequence>MKVKEVADLVGISVRTLHHYDEIGLLTPNEITESGYRLYSEKNLEQLQQILFFKELGFSLKEIKHIINSPTFDRKEALILQRKMLLEKRNRIDKMIVTIDKTIKHMMGEIQMTKEEKFAGIHFSHNPYEQEARERWGDQTVDQTNAKLAKMSKNEQKHLSERWQLIFQKLALLLDQSPDSLEVQAAIKEWYDFLNEHFGQYSLEAFNGLGQLYIDDERFTKNIDKYGEGLAKFMSEAMSVFTVKGRGDNG</sequence>
<dbReference type="InterPro" id="IPR000551">
    <property type="entry name" value="MerR-type_HTH_dom"/>
</dbReference>
<evidence type="ECO:0000313" key="8">
    <source>
        <dbReference type="Proteomes" id="UP000472971"/>
    </source>
</evidence>
<keyword evidence="1" id="KW-0805">Transcription regulation</keyword>
<organism evidence="7 8">
    <name type="scientific">Bacillus aquiflavi</name>
    <dbReference type="NCBI Taxonomy" id="2672567"/>
    <lineage>
        <taxon>Bacteria</taxon>
        <taxon>Bacillati</taxon>
        <taxon>Bacillota</taxon>
        <taxon>Bacilli</taxon>
        <taxon>Bacillales</taxon>
        <taxon>Bacillaceae</taxon>
        <taxon>Bacillus</taxon>
    </lineage>
</organism>
<dbReference type="InterPro" id="IPR036244">
    <property type="entry name" value="TipA-like_antibiotic-bd"/>
</dbReference>
<dbReference type="EMBL" id="JAAIWN010000045">
    <property type="protein sequence ID" value="NEY82757.1"/>
    <property type="molecule type" value="Genomic_DNA"/>
</dbReference>
<dbReference type="PROSITE" id="PS50937">
    <property type="entry name" value="HTH_MERR_2"/>
    <property type="match status" value="1"/>
</dbReference>
<evidence type="ECO:0000256" key="2">
    <source>
        <dbReference type="ARBA" id="ARBA00023125"/>
    </source>
</evidence>
<dbReference type="PRINTS" id="PR00040">
    <property type="entry name" value="HTHMERR"/>
</dbReference>
<dbReference type="SMART" id="SM00422">
    <property type="entry name" value="HTH_MERR"/>
    <property type="match status" value="1"/>
</dbReference>
<evidence type="ECO:0000259" key="5">
    <source>
        <dbReference type="PROSITE" id="PS50937"/>
    </source>
</evidence>
<dbReference type="Pfam" id="PF13411">
    <property type="entry name" value="MerR_1"/>
    <property type="match status" value="1"/>
</dbReference>
<protein>
    <submittedName>
        <fullName evidence="7">MerR family transcriptional regulator</fullName>
    </submittedName>
</protein>
<dbReference type="PANTHER" id="PTHR30204:SF90">
    <property type="entry name" value="HTH-TYPE TRANSCRIPTIONAL ACTIVATOR MTA"/>
    <property type="match status" value="1"/>
</dbReference>
<dbReference type="Pfam" id="PF07739">
    <property type="entry name" value="TipAS"/>
    <property type="match status" value="1"/>
</dbReference>
<keyword evidence="3" id="KW-0010">Activator</keyword>
<reference evidence="6 9" key="2">
    <citation type="submission" date="2020-07" db="EMBL/GenBank/DDBJ databases">
        <authorList>
            <person name="Feng H."/>
        </authorList>
    </citation>
    <scope>NUCLEOTIDE SEQUENCE [LARGE SCALE GENOMIC DNA]</scope>
    <source>
        <strain evidence="9">s-12</strain>
        <strain evidence="6">S-12</strain>
    </source>
</reference>
<evidence type="ECO:0000256" key="3">
    <source>
        <dbReference type="ARBA" id="ARBA00023159"/>
    </source>
</evidence>
<evidence type="ECO:0000313" key="9">
    <source>
        <dbReference type="Proteomes" id="UP000570010"/>
    </source>
</evidence>
<evidence type="ECO:0000313" key="6">
    <source>
        <dbReference type="EMBL" id="MBA4538392.1"/>
    </source>
</evidence>
<evidence type="ECO:0000256" key="1">
    <source>
        <dbReference type="ARBA" id="ARBA00023015"/>
    </source>
</evidence>